<keyword evidence="1" id="KW-0732">Signal</keyword>
<dbReference type="RefSeq" id="WP_128758099.1">
    <property type="nucleotide sequence ID" value="NZ_QOVM01000005.1"/>
</dbReference>
<dbReference type="SUPFAM" id="SSF49373">
    <property type="entry name" value="Invasin/intimin cell-adhesion fragments"/>
    <property type="match status" value="1"/>
</dbReference>
<protein>
    <submittedName>
        <fullName evidence="2">Putative secreted protein (Por secretion system target)</fullName>
    </submittedName>
</protein>
<dbReference type="InterPro" id="IPR008964">
    <property type="entry name" value="Invasin/intimin_cell_adhesion"/>
</dbReference>
<dbReference type="OrthoDB" id="9805017at2"/>
<accession>A0A4Q0P4B0</accession>
<name>A0A4Q0P4B0_9FLAO</name>
<reference evidence="2 3" key="1">
    <citation type="submission" date="2018-07" db="EMBL/GenBank/DDBJ databases">
        <title>Leeuwenhoekiella genomics.</title>
        <authorList>
            <person name="Tahon G."/>
            <person name="Willems A."/>
        </authorList>
    </citation>
    <scope>NUCLEOTIDE SEQUENCE [LARGE SCALE GENOMIC DNA]</scope>
    <source>
        <strain evidence="2 3">LMG 22550</strain>
    </source>
</reference>
<evidence type="ECO:0000313" key="3">
    <source>
        <dbReference type="Proteomes" id="UP000289238"/>
    </source>
</evidence>
<dbReference type="EMBL" id="QOVM01000005">
    <property type="protein sequence ID" value="RXG21417.1"/>
    <property type="molecule type" value="Genomic_DNA"/>
</dbReference>
<dbReference type="AlphaFoldDB" id="A0A4Q0P4B0"/>
<evidence type="ECO:0000313" key="2">
    <source>
        <dbReference type="EMBL" id="RXG21417.1"/>
    </source>
</evidence>
<gene>
    <name evidence="2" type="ORF">DSM00_2257</name>
</gene>
<organism evidence="2 3">
    <name type="scientific">Leeuwenhoekiella aequorea</name>
    <dbReference type="NCBI Taxonomy" id="283736"/>
    <lineage>
        <taxon>Bacteria</taxon>
        <taxon>Pseudomonadati</taxon>
        <taxon>Bacteroidota</taxon>
        <taxon>Flavobacteriia</taxon>
        <taxon>Flavobacteriales</taxon>
        <taxon>Flavobacteriaceae</taxon>
        <taxon>Leeuwenhoekiella</taxon>
    </lineage>
</organism>
<keyword evidence="3" id="KW-1185">Reference proteome</keyword>
<feature type="non-terminal residue" evidence="2">
    <location>
        <position position="1"/>
    </location>
</feature>
<dbReference type="InterPro" id="IPR025667">
    <property type="entry name" value="SprB_repeat"/>
</dbReference>
<sequence>TASGVATAVSCNGGSDASIDLAVVGGTASYTYLWSNGATTEDLSGLTAGTYDVTVTDANGCTATASFVIEVIDSSSPLALTRDISVNLDANGSALITAGDIDNGSYDNCSIASLEIDQTEFSCSTLGENTVTLTVTDTNGNVSTATAVVTVTGCAQQGITFEDESFTYDGTVHALAVNNLPTDATVRYTNNEKIDAGVYTVEAVVTRPYYLDLILTASLSIQQASQIISFDELPMVSLETDPDFQLQVTASSGLPVSYSYTYSSTVPAAMVSESGFVSLVQSGTITITATQAGNENYQPATPVSQEFIVTSADASITRLTIGDSEYLNPDAIITYVIDCGEDVQTLYVTYETEANATGNMPKTFSVPVPQPGIYRTTLVVSSQDGMVSRTYTIEIHKRFLFGEIVVQKFNNTLVVNNNSQTNGGYRFTGYQWYKNGRLIGNEQYFSEGDLSTDMLDPFASYRVELITAGGDVLSTCAFNIELQASGKIHLAPNPVRATSSATLFAEFDREELKDMKISIHSLQGTLVDTFYTSGSSTTVQMPAGIQAGVYVLVCETKKQTQTIQFIVN</sequence>
<dbReference type="NCBIfam" id="TIGR04183">
    <property type="entry name" value="Por_Secre_tail"/>
    <property type="match status" value="1"/>
</dbReference>
<dbReference type="Proteomes" id="UP000289238">
    <property type="component" value="Unassembled WGS sequence"/>
</dbReference>
<proteinExistence type="predicted"/>
<evidence type="ECO:0000256" key="1">
    <source>
        <dbReference type="ARBA" id="ARBA00022729"/>
    </source>
</evidence>
<comment type="caution">
    <text evidence="2">The sequence shown here is derived from an EMBL/GenBank/DDBJ whole genome shotgun (WGS) entry which is preliminary data.</text>
</comment>
<dbReference type="InterPro" id="IPR026444">
    <property type="entry name" value="Secre_tail"/>
</dbReference>
<dbReference type="Gene3D" id="2.60.40.1080">
    <property type="match status" value="1"/>
</dbReference>
<dbReference type="Pfam" id="PF13573">
    <property type="entry name" value="SprB"/>
    <property type="match status" value="1"/>
</dbReference>
<dbReference type="Gene3D" id="2.60.40.740">
    <property type="match status" value="1"/>
</dbReference>